<sequence>MNRISVCSAIAAAFSFMTVATAQADPAKVDILVSPAGSGPYLAWATMQNYAPDYSKAIQPIAVETPGFTYNVRFLASSPELWKNTLIGSGEVVEWAAANGVKPFFPEPLKVVEDFRVIGVMSQSTNVFVTLDDKIKTIDDMAGKRVAVGLLTQNEWGMHQRMLLDAWGITPKLRSFDALGPGQNIDAMLDGRSDIGTLVVHSSLNFGSNLEAAPFKTLESAGRPWHYINIPAEKIEEYNSSKGAPFAIRKVPAKTLSGQTGEFTSFGNYTLLTAHKSFPDDLAYEMAKLWISSGPSLGKYSAIAKIWDPETISIMARTSPERIHPGAMRAYVEAGLVKK</sequence>
<dbReference type="PANTHER" id="PTHR42941:SF1">
    <property type="entry name" value="SLL1037 PROTEIN"/>
    <property type="match status" value="1"/>
</dbReference>
<feature type="chain" id="PRO_5002306126" evidence="1">
    <location>
        <begin position="25"/>
        <end position="339"/>
    </location>
</feature>
<dbReference type="EMBL" id="LN829119">
    <property type="protein sequence ID" value="CPR18461.1"/>
    <property type="molecule type" value="Genomic_DNA"/>
</dbReference>
<keyword evidence="2" id="KW-0675">Receptor</keyword>
<dbReference type="Pfam" id="PF16868">
    <property type="entry name" value="NMT1_3"/>
    <property type="match status" value="1"/>
</dbReference>
<evidence type="ECO:0000313" key="3">
    <source>
        <dbReference type="Proteomes" id="UP000033187"/>
    </source>
</evidence>
<accession>A0A0D6JE33</accession>
<dbReference type="KEGG" id="fiy:BN1229_v1_1722"/>
<dbReference type="AlphaFoldDB" id="A0A0D6JE33"/>
<dbReference type="Proteomes" id="UP000033187">
    <property type="component" value="Chromosome 1"/>
</dbReference>
<reference evidence="3" key="1">
    <citation type="submission" date="2015-02" db="EMBL/GenBank/DDBJ databases">
        <authorList>
            <person name="Chooi Y.-H."/>
        </authorList>
    </citation>
    <scope>NUCLEOTIDE SEQUENCE [LARGE SCALE GENOMIC DNA]</scope>
    <source>
        <strain evidence="3">strain Y</strain>
    </source>
</reference>
<dbReference type="InterPro" id="IPR011852">
    <property type="entry name" value="TRAP_TAXI"/>
</dbReference>
<feature type="signal peptide" evidence="1">
    <location>
        <begin position="1"/>
        <end position="24"/>
    </location>
</feature>
<dbReference type="RefSeq" id="WP_046477891.1">
    <property type="nucleotide sequence ID" value="NZ_LN829118.1"/>
</dbReference>
<dbReference type="PANTHER" id="PTHR42941">
    <property type="entry name" value="SLL1037 PROTEIN"/>
    <property type="match status" value="1"/>
</dbReference>
<gene>
    <name evidence="2" type="ORF">YBN1229_v1_1722</name>
</gene>
<dbReference type="KEGG" id="fil:BN1229_v1_1719"/>
<organism evidence="2 3">
    <name type="scientific">Candidatus Filomicrobium marinum</name>
    <dbReference type="NCBI Taxonomy" id="1608628"/>
    <lineage>
        <taxon>Bacteria</taxon>
        <taxon>Pseudomonadati</taxon>
        <taxon>Pseudomonadota</taxon>
        <taxon>Alphaproteobacteria</taxon>
        <taxon>Hyphomicrobiales</taxon>
        <taxon>Hyphomicrobiaceae</taxon>
        <taxon>Filomicrobium</taxon>
    </lineage>
</organism>
<dbReference type="SUPFAM" id="SSF53850">
    <property type="entry name" value="Periplasmic binding protein-like II"/>
    <property type="match status" value="1"/>
</dbReference>
<keyword evidence="1" id="KW-0732">Signal</keyword>
<dbReference type="Gene3D" id="3.40.190.10">
    <property type="entry name" value="Periplasmic binding protein-like II"/>
    <property type="match status" value="2"/>
</dbReference>
<protein>
    <submittedName>
        <fullName evidence="2">Putative TRAP transporter solute receptor, TAXI family protein</fullName>
    </submittedName>
</protein>
<evidence type="ECO:0000256" key="1">
    <source>
        <dbReference type="SAM" id="SignalP"/>
    </source>
</evidence>
<keyword evidence="3" id="KW-1185">Reference proteome</keyword>
<evidence type="ECO:0000313" key="2">
    <source>
        <dbReference type="EMBL" id="CPR18461.1"/>
    </source>
</evidence>
<dbReference type="NCBIfam" id="TIGR02122">
    <property type="entry name" value="TRAP_TAXI"/>
    <property type="match status" value="1"/>
</dbReference>
<name>A0A0D6JE33_9HYPH</name>
<dbReference type="OrthoDB" id="7374754at2"/>
<proteinExistence type="predicted"/>